<protein>
    <recommendedName>
        <fullName evidence="3">Slp/YeaY family lipoprotein</fullName>
    </recommendedName>
</protein>
<evidence type="ECO:0008006" key="3">
    <source>
        <dbReference type="Google" id="ProtNLM"/>
    </source>
</evidence>
<evidence type="ECO:0000313" key="2">
    <source>
        <dbReference type="Proteomes" id="UP000325372"/>
    </source>
</evidence>
<evidence type="ECO:0000313" key="1">
    <source>
        <dbReference type="EMBL" id="KAA9131878.1"/>
    </source>
</evidence>
<comment type="caution">
    <text evidence="1">The sequence shown here is derived from an EMBL/GenBank/DDBJ whole genome shotgun (WGS) entry which is preliminary data.</text>
</comment>
<dbReference type="Proteomes" id="UP000325372">
    <property type="component" value="Unassembled WGS sequence"/>
</dbReference>
<accession>A0A5N0TB28</accession>
<proteinExistence type="predicted"/>
<dbReference type="AlphaFoldDB" id="A0A5N0TB28"/>
<keyword evidence="2" id="KW-1185">Reference proteome</keyword>
<dbReference type="Pfam" id="PF03843">
    <property type="entry name" value="Slp"/>
    <property type="match status" value="1"/>
</dbReference>
<organism evidence="1 2">
    <name type="scientific">Marinihelvus fidelis</name>
    <dbReference type="NCBI Taxonomy" id="2613842"/>
    <lineage>
        <taxon>Bacteria</taxon>
        <taxon>Pseudomonadati</taxon>
        <taxon>Pseudomonadota</taxon>
        <taxon>Gammaproteobacteria</taxon>
        <taxon>Chromatiales</taxon>
        <taxon>Wenzhouxiangellaceae</taxon>
        <taxon>Marinihelvus</taxon>
    </lineage>
</organism>
<dbReference type="GO" id="GO:0019867">
    <property type="term" value="C:outer membrane"/>
    <property type="evidence" value="ECO:0007669"/>
    <property type="project" value="InterPro"/>
</dbReference>
<sequence length="183" mass="19947">MFEWLNLTAATGSDTWMKSVNWSTSRTVLAILLAVTLSACTTVQFDGTEDRLQVYPTDVGKNGVPTQGVVVWGGQVMALTNSEEGTILQILAVPIDSGNVPQPDSRSVGRFIAFYPGFLEPRDYGEGRWVTLAGDLDGLADAQVGEYVMSVPYVKVRQIHLWPPNPYNWSPNWNVGVGVGVTL</sequence>
<reference evidence="1 2" key="1">
    <citation type="submission" date="2019-09" db="EMBL/GenBank/DDBJ databases">
        <title>Wenzhouxiangella sp. Genome sequencing and assembly.</title>
        <authorList>
            <person name="Zhang R."/>
        </authorList>
    </citation>
    <scope>NUCLEOTIDE SEQUENCE [LARGE SCALE GENOMIC DNA]</scope>
    <source>
        <strain evidence="1 2">W260</strain>
    </source>
</reference>
<gene>
    <name evidence="1" type="ORF">F3N42_06785</name>
</gene>
<dbReference type="EMBL" id="VYXP01000004">
    <property type="protein sequence ID" value="KAA9131878.1"/>
    <property type="molecule type" value="Genomic_DNA"/>
</dbReference>
<name>A0A5N0TB28_9GAMM</name>
<dbReference type="PANTHER" id="PTHR37530">
    <property type="entry name" value="OUTER MEMBRANE PROTEIN SLP"/>
    <property type="match status" value="1"/>
</dbReference>
<dbReference type="PANTHER" id="PTHR37530:SF1">
    <property type="entry name" value="OUTER MEMBRANE PROTEIN SLP"/>
    <property type="match status" value="1"/>
</dbReference>
<dbReference type="InterPro" id="IPR004658">
    <property type="entry name" value="OMP_Slp"/>
</dbReference>